<dbReference type="Proteomes" id="UP000605970">
    <property type="component" value="Unassembled WGS sequence"/>
</dbReference>
<evidence type="ECO:0000313" key="1">
    <source>
        <dbReference type="EMBL" id="KAF7630813.1"/>
    </source>
</evidence>
<reference evidence="1" key="1">
    <citation type="journal article" date="2020" name="Ecol. Evol.">
        <title>Genome structure and content of the rice root-knot nematode (Meloidogyne graminicola).</title>
        <authorList>
            <person name="Phan N.T."/>
            <person name="Danchin E.G.J."/>
            <person name="Klopp C."/>
            <person name="Perfus-Barbeoch L."/>
            <person name="Kozlowski D.K."/>
            <person name="Koutsovoulos G.D."/>
            <person name="Lopez-Roques C."/>
            <person name="Bouchez O."/>
            <person name="Zahm M."/>
            <person name="Besnard G."/>
            <person name="Bellafiore S."/>
        </authorList>
    </citation>
    <scope>NUCLEOTIDE SEQUENCE</scope>
    <source>
        <strain evidence="1">VN-18</strain>
    </source>
</reference>
<comment type="caution">
    <text evidence="1">The sequence shown here is derived from an EMBL/GenBank/DDBJ whole genome shotgun (WGS) entry which is preliminary data.</text>
</comment>
<evidence type="ECO:0000313" key="2">
    <source>
        <dbReference type="Proteomes" id="UP000605970"/>
    </source>
</evidence>
<protein>
    <submittedName>
        <fullName evidence="1">Uncharacterized protein</fullName>
    </submittedName>
</protein>
<dbReference type="EMBL" id="JABEBT010000129">
    <property type="protein sequence ID" value="KAF7630813.1"/>
    <property type="molecule type" value="Genomic_DNA"/>
</dbReference>
<keyword evidence="2" id="KW-1185">Reference proteome</keyword>
<accession>A0A8S9ZEF5</accession>
<proteinExistence type="predicted"/>
<gene>
    <name evidence="1" type="ORF">Mgra_00008913</name>
</gene>
<name>A0A8S9ZEF5_9BILA</name>
<dbReference type="AlphaFoldDB" id="A0A8S9ZEF5"/>
<sequence length="75" mass="8695">MMSLNNHLLMNNKKPIIRKLKTFLTKSIEAICKGNLLVSTLIRNISFRKIEPLLYELVNDTPSCLTVHIIELMNR</sequence>
<organism evidence="1 2">
    <name type="scientific">Meloidogyne graminicola</name>
    <dbReference type="NCBI Taxonomy" id="189291"/>
    <lineage>
        <taxon>Eukaryota</taxon>
        <taxon>Metazoa</taxon>
        <taxon>Ecdysozoa</taxon>
        <taxon>Nematoda</taxon>
        <taxon>Chromadorea</taxon>
        <taxon>Rhabditida</taxon>
        <taxon>Tylenchina</taxon>
        <taxon>Tylenchomorpha</taxon>
        <taxon>Tylenchoidea</taxon>
        <taxon>Meloidogynidae</taxon>
        <taxon>Meloidogyninae</taxon>
        <taxon>Meloidogyne</taxon>
    </lineage>
</organism>